<dbReference type="GO" id="GO:0003700">
    <property type="term" value="F:DNA-binding transcription factor activity"/>
    <property type="evidence" value="ECO:0007669"/>
    <property type="project" value="InterPro"/>
</dbReference>
<dbReference type="InterPro" id="IPR036390">
    <property type="entry name" value="WH_DNA-bd_sf"/>
</dbReference>
<dbReference type="PROSITE" id="PS51000">
    <property type="entry name" value="HTH_DEOR_2"/>
    <property type="match status" value="1"/>
</dbReference>
<protein>
    <submittedName>
        <fullName evidence="4">YafY family transcriptional regulator</fullName>
    </submittedName>
</protein>
<accession>A0A371XFG0</accession>
<proteinExistence type="predicted"/>
<evidence type="ECO:0000313" key="4">
    <source>
        <dbReference type="EMBL" id="RFC67764.1"/>
    </source>
</evidence>
<dbReference type="InterPro" id="IPR051534">
    <property type="entry name" value="CBASS_pafABC_assoc_protein"/>
</dbReference>
<evidence type="ECO:0000256" key="2">
    <source>
        <dbReference type="ARBA" id="ARBA00023163"/>
    </source>
</evidence>
<dbReference type="InterPro" id="IPR026881">
    <property type="entry name" value="WYL_dom"/>
</dbReference>
<dbReference type="Pfam" id="PF08279">
    <property type="entry name" value="HTH_11"/>
    <property type="match status" value="1"/>
</dbReference>
<keyword evidence="1" id="KW-0805">Transcription regulation</keyword>
<dbReference type="InterPro" id="IPR001034">
    <property type="entry name" value="DeoR_HTH"/>
</dbReference>
<dbReference type="PANTHER" id="PTHR34580">
    <property type="match status" value="1"/>
</dbReference>
<dbReference type="PROSITE" id="PS52050">
    <property type="entry name" value="WYL"/>
    <property type="match status" value="1"/>
</dbReference>
<feature type="domain" description="HTH deoR-type" evidence="3">
    <location>
        <begin position="3"/>
        <end position="58"/>
    </location>
</feature>
<dbReference type="PANTHER" id="PTHR34580:SF3">
    <property type="entry name" value="PROTEIN PAFB"/>
    <property type="match status" value="1"/>
</dbReference>
<dbReference type="InterPro" id="IPR036388">
    <property type="entry name" value="WH-like_DNA-bd_sf"/>
</dbReference>
<reference evidence="5" key="1">
    <citation type="submission" date="2018-08" db="EMBL/GenBank/DDBJ databases">
        <authorList>
            <person name="Im W.T."/>
        </authorList>
    </citation>
    <scope>NUCLEOTIDE SEQUENCE [LARGE SCALE GENOMIC DNA]</scope>
    <source>
        <strain evidence="5">LA-28</strain>
    </source>
</reference>
<dbReference type="AlphaFoldDB" id="A0A371XFG0"/>
<comment type="caution">
    <text evidence="4">The sequence shown here is derived from an EMBL/GenBank/DDBJ whole genome shotgun (WGS) entry which is preliminary data.</text>
</comment>
<organism evidence="4 5">
    <name type="scientific">Mesorhizobium denitrificans</name>
    <dbReference type="NCBI Taxonomy" id="2294114"/>
    <lineage>
        <taxon>Bacteria</taxon>
        <taxon>Pseudomonadati</taxon>
        <taxon>Pseudomonadota</taxon>
        <taxon>Alphaproteobacteria</taxon>
        <taxon>Hyphomicrobiales</taxon>
        <taxon>Phyllobacteriaceae</taxon>
        <taxon>Mesorhizobium</taxon>
    </lineage>
</organism>
<dbReference type="EMBL" id="QURN01000006">
    <property type="protein sequence ID" value="RFC67764.1"/>
    <property type="molecule type" value="Genomic_DNA"/>
</dbReference>
<evidence type="ECO:0000313" key="5">
    <source>
        <dbReference type="Proteomes" id="UP000262379"/>
    </source>
</evidence>
<name>A0A371XFG0_9HYPH</name>
<dbReference type="SUPFAM" id="SSF46785">
    <property type="entry name" value="Winged helix' DNA-binding domain"/>
    <property type="match status" value="1"/>
</dbReference>
<keyword evidence="5" id="KW-1185">Reference proteome</keyword>
<dbReference type="RefSeq" id="WP_116623598.1">
    <property type="nucleotide sequence ID" value="NZ_QURN01000006.1"/>
</dbReference>
<evidence type="ECO:0000256" key="1">
    <source>
        <dbReference type="ARBA" id="ARBA00023015"/>
    </source>
</evidence>
<dbReference type="Pfam" id="PF13280">
    <property type="entry name" value="WYL"/>
    <property type="match status" value="1"/>
</dbReference>
<dbReference type="Gene3D" id="1.10.10.10">
    <property type="entry name" value="Winged helix-like DNA-binding domain superfamily/Winged helix DNA-binding domain"/>
    <property type="match status" value="1"/>
</dbReference>
<evidence type="ECO:0000259" key="3">
    <source>
        <dbReference type="PROSITE" id="PS51000"/>
    </source>
</evidence>
<dbReference type="InterPro" id="IPR013196">
    <property type="entry name" value="HTH_11"/>
</dbReference>
<keyword evidence="2" id="KW-0804">Transcription</keyword>
<sequence length="239" mass="27441">MRRADRLFQIVQHFRGGRLVTAQKLGQWLEVSERTIYRDIADLQSSGVPIDGEAGVGYMMREGFDLPPLMFTRDEIVALVAGARMVRAFGGATMARAAEEALVKIGSVLPDNEKARIERTEIHSPMWVVTDADRKVIDALERAVEERKVLTIEYKDESGQASSRDVRPLGLWFWGRVWTLVAWCEMREDFRTFRIDRVASLACSGRVFKPERGRQLADFYRAMEREEARDGMTRRSYYA</sequence>
<gene>
    <name evidence="4" type="ORF">DY251_09210</name>
</gene>
<dbReference type="Proteomes" id="UP000262379">
    <property type="component" value="Unassembled WGS sequence"/>
</dbReference>